<evidence type="ECO:0000313" key="2">
    <source>
        <dbReference type="Proteomes" id="UP000000849"/>
    </source>
</evidence>
<organism evidence="1 2">
    <name type="scientific">Cellulomonas flavigena (strain ATCC 482 / DSM 20109 / BCRC 11376 / JCM 18109 / NBRC 3775 / NCIMB 8073 / NRS 134)</name>
    <dbReference type="NCBI Taxonomy" id="446466"/>
    <lineage>
        <taxon>Bacteria</taxon>
        <taxon>Bacillati</taxon>
        <taxon>Actinomycetota</taxon>
        <taxon>Actinomycetes</taxon>
        <taxon>Micrococcales</taxon>
        <taxon>Cellulomonadaceae</taxon>
        <taxon>Cellulomonas</taxon>
    </lineage>
</organism>
<name>D5ULG1_CELFN</name>
<dbReference type="STRING" id="446466.Cfla_1099"/>
<dbReference type="RefSeq" id="WP_013116337.1">
    <property type="nucleotide sequence ID" value="NC_014151.1"/>
</dbReference>
<evidence type="ECO:0000313" key="1">
    <source>
        <dbReference type="EMBL" id="ADG74003.1"/>
    </source>
</evidence>
<dbReference type="HOGENOM" id="CLU_052626_5_0_11"/>
<keyword evidence="2" id="KW-1185">Reference proteome</keyword>
<protein>
    <recommendedName>
        <fullName evidence="3">DUF559 domain-containing protein</fullName>
    </recommendedName>
</protein>
<proteinExistence type="predicted"/>
<reference evidence="1 2" key="1">
    <citation type="journal article" date="2010" name="Stand. Genomic Sci.">
        <title>Complete genome sequence of Cellulomonas flavigena type strain (134).</title>
        <authorList>
            <person name="Abt B."/>
            <person name="Foster B."/>
            <person name="Lapidus A."/>
            <person name="Clum A."/>
            <person name="Sun H."/>
            <person name="Pukall R."/>
            <person name="Lucas S."/>
            <person name="Glavina Del Rio T."/>
            <person name="Nolan M."/>
            <person name="Tice H."/>
            <person name="Cheng J.F."/>
            <person name="Pitluck S."/>
            <person name="Liolios K."/>
            <person name="Ivanova N."/>
            <person name="Mavromatis K."/>
            <person name="Ovchinnikova G."/>
            <person name="Pati A."/>
            <person name="Goodwin L."/>
            <person name="Chen A."/>
            <person name="Palaniappan K."/>
            <person name="Land M."/>
            <person name="Hauser L."/>
            <person name="Chang Y.J."/>
            <person name="Jeffries C.D."/>
            <person name="Rohde M."/>
            <person name="Goker M."/>
            <person name="Woyke T."/>
            <person name="Bristow J."/>
            <person name="Eisen J.A."/>
            <person name="Markowitz V."/>
            <person name="Hugenholtz P."/>
            <person name="Kyrpides N.C."/>
            <person name="Klenk H.P."/>
        </authorList>
    </citation>
    <scope>NUCLEOTIDE SEQUENCE [LARGE SCALE GENOMIC DNA]</scope>
    <source>
        <strain evidence="2">ATCC 482 / DSM 20109 / BCRC 11376 / JCM 18109 / NBRC 3775 / NCIMB 8073 / NRS 134</strain>
    </source>
</reference>
<dbReference type="OrthoDB" id="5143202at2"/>
<dbReference type="Proteomes" id="UP000000849">
    <property type="component" value="Chromosome"/>
</dbReference>
<dbReference type="KEGG" id="cfl:Cfla_1099"/>
<gene>
    <name evidence="1" type="ordered locus">Cfla_1099</name>
</gene>
<dbReference type="eggNOG" id="COG5340">
    <property type="taxonomic scope" value="Bacteria"/>
</dbReference>
<sequence>MPVVRGVLDLASEVERWWGAPLFGDAAAGREELRDPDHLRRRSAWTALLALGPERAVAVGACALALYGVEGLPRDIRPEASLEAGDAGGATVVAEDGGPAGPRRPRGVARARQFRTAEIHVVRGARMVAPELALAQAVCELSREHAVAVLDSAVQQRLVTPDLLAVRALARGRRGAARLADWWELVDGRAQSPLETRARLQCVDACIPPDDLQVPVRDVRGRIVARGDLGWHLAGDRLLVVEIDGRGPHSTPAALYRDRERQNAIVASGTVVLRFTAADVGSARVVPVIRPLLAGRTRPSAAHRAL</sequence>
<dbReference type="AlphaFoldDB" id="D5ULG1"/>
<dbReference type="EMBL" id="CP001964">
    <property type="protein sequence ID" value="ADG74003.1"/>
    <property type="molecule type" value="Genomic_DNA"/>
</dbReference>
<accession>D5ULG1</accession>
<evidence type="ECO:0008006" key="3">
    <source>
        <dbReference type="Google" id="ProtNLM"/>
    </source>
</evidence>